<keyword evidence="3" id="KW-1185">Reference proteome</keyword>
<comment type="caution">
    <text evidence="2">The sequence shown here is derived from an EMBL/GenBank/DDBJ whole genome shotgun (WGS) entry which is preliminary data.</text>
</comment>
<sequence length="120" mass="12868">MFYNATYINFAAPILLIYMKQGCPEAETPELLLLVGRAVEILEVMDECTVALKMAKVSDDGIHNDDARLQSASGHGDGADEPLPGTPGLFDGDMGLEFAFPLGNLDEVGSLSVPDEGFYI</sequence>
<proteinExistence type="predicted"/>
<evidence type="ECO:0000256" key="1">
    <source>
        <dbReference type="SAM" id="MobiDB-lite"/>
    </source>
</evidence>
<organism evidence="2 3">
    <name type="scientific">Apiospora phragmitis</name>
    <dbReference type="NCBI Taxonomy" id="2905665"/>
    <lineage>
        <taxon>Eukaryota</taxon>
        <taxon>Fungi</taxon>
        <taxon>Dikarya</taxon>
        <taxon>Ascomycota</taxon>
        <taxon>Pezizomycotina</taxon>
        <taxon>Sordariomycetes</taxon>
        <taxon>Xylariomycetidae</taxon>
        <taxon>Amphisphaeriales</taxon>
        <taxon>Apiosporaceae</taxon>
        <taxon>Apiospora</taxon>
    </lineage>
</organism>
<name>A0ABR1TB32_9PEZI</name>
<dbReference type="EMBL" id="JAQQWL010000013">
    <property type="protein sequence ID" value="KAK8043191.1"/>
    <property type="molecule type" value="Genomic_DNA"/>
</dbReference>
<dbReference type="GeneID" id="92098146"/>
<reference evidence="2 3" key="1">
    <citation type="submission" date="2023-01" db="EMBL/GenBank/DDBJ databases">
        <title>Analysis of 21 Apiospora genomes using comparative genomics revels a genus with tremendous synthesis potential of carbohydrate active enzymes and secondary metabolites.</title>
        <authorList>
            <person name="Sorensen T."/>
        </authorList>
    </citation>
    <scope>NUCLEOTIDE SEQUENCE [LARGE SCALE GENOMIC DNA]</scope>
    <source>
        <strain evidence="2 3">CBS 135458</strain>
    </source>
</reference>
<evidence type="ECO:0000313" key="3">
    <source>
        <dbReference type="Proteomes" id="UP001480595"/>
    </source>
</evidence>
<gene>
    <name evidence="2" type="ORF">PG994_013674</name>
</gene>
<feature type="region of interest" description="Disordered" evidence="1">
    <location>
        <begin position="66"/>
        <end position="86"/>
    </location>
</feature>
<dbReference type="Proteomes" id="UP001480595">
    <property type="component" value="Unassembled WGS sequence"/>
</dbReference>
<dbReference type="RefSeq" id="XP_066710044.1">
    <property type="nucleotide sequence ID" value="XM_066865083.1"/>
</dbReference>
<protein>
    <submittedName>
        <fullName evidence="2">Uncharacterized protein</fullName>
    </submittedName>
</protein>
<accession>A0ABR1TB32</accession>
<evidence type="ECO:0000313" key="2">
    <source>
        <dbReference type="EMBL" id="KAK8043191.1"/>
    </source>
</evidence>